<feature type="disulfide bond" evidence="8">
    <location>
        <begin position="279"/>
        <end position="294"/>
    </location>
</feature>
<dbReference type="CDD" id="cd00112">
    <property type="entry name" value="LDLa"/>
    <property type="match status" value="2"/>
</dbReference>
<feature type="disulfide bond" evidence="8">
    <location>
        <begin position="242"/>
        <end position="257"/>
    </location>
</feature>
<evidence type="ECO:0000256" key="12">
    <source>
        <dbReference type="SAM" id="Phobius"/>
    </source>
</evidence>
<dbReference type="CDD" id="cd00190">
    <property type="entry name" value="Tryp_SPc"/>
    <property type="match status" value="1"/>
</dbReference>
<accession>A0A8X6TLN5</accession>
<reference evidence="16" key="1">
    <citation type="submission" date="2020-08" db="EMBL/GenBank/DDBJ databases">
        <title>Multicomponent nature underlies the extraordinary mechanical properties of spider dragline silk.</title>
        <authorList>
            <person name="Kono N."/>
            <person name="Nakamura H."/>
            <person name="Mori M."/>
            <person name="Yoshida Y."/>
            <person name="Ohtoshi R."/>
            <person name="Malay A.D."/>
            <person name="Moran D.A.P."/>
            <person name="Tomita M."/>
            <person name="Numata K."/>
            <person name="Arakawa K."/>
        </authorList>
    </citation>
    <scope>NUCLEOTIDE SEQUENCE</scope>
</reference>
<evidence type="ECO:0000256" key="4">
    <source>
        <dbReference type="ARBA" id="ARBA00022825"/>
    </source>
</evidence>
<feature type="domain" description="Peptidase S1" evidence="14">
    <location>
        <begin position="416"/>
        <end position="655"/>
    </location>
</feature>
<evidence type="ECO:0000259" key="15">
    <source>
        <dbReference type="PROSITE" id="PS50287"/>
    </source>
</evidence>
<dbReference type="PANTHER" id="PTHR24252">
    <property type="entry name" value="ACROSIN-RELATED"/>
    <property type="match status" value="1"/>
</dbReference>
<comment type="caution">
    <text evidence="9">Lacks conserved residue(s) required for the propagation of feature annotation.</text>
</comment>
<proteinExistence type="predicted"/>
<dbReference type="SUPFAM" id="SSF57424">
    <property type="entry name" value="LDL receptor-like module"/>
    <property type="match status" value="2"/>
</dbReference>
<evidence type="ECO:0000256" key="5">
    <source>
        <dbReference type="ARBA" id="ARBA00023157"/>
    </source>
</evidence>
<dbReference type="Pfam" id="PF15494">
    <property type="entry name" value="SRCR_2"/>
    <property type="match status" value="1"/>
</dbReference>
<dbReference type="GO" id="GO:0006508">
    <property type="term" value="P:proteolysis"/>
    <property type="evidence" value="ECO:0007669"/>
    <property type="project" value="UniProtKB-KW"/>
</dbReference>
<dbReference type="InterPro" id="IPR020067">
    <property type="entry name" value="Frizzled_dom"/>
</dbReference>
<keyword evidence="5 8" id="KW-1015">Disulfide bond</keyword>
<evidence type="ECO:0000256" key="10">
    <source>
        <dbReference type="RuleBase" id="RU363034"/>
    </source>
</evidence>
<protein>
    <submittedName>
        <fullName evidence="16">Enteropeptidase</fullName>
    </submittedName>
</protein>
<dbReference type="PROSITE" id="PS50287">
    <property type="entry name" value="SRCR_2"/>
    <property type="match status" value="1"/>
</dbReference>
<dbReference type="Gene3D" id="2.40.10.10">
    <property type="entry name" value="Trypsin-like serine proteases"/>
    <property type="match status" value="1"/>
</dbReference>
<dbReference type="PROSITE" id="PS50240">
    <property type="entry name" value="TRYPSIN_DOM"/>
    <property type="match status" value="1"/>
</dbReference>
<evidence type="ECO:0000256" key="7">
    <source>
        <dbReference type="PROSITE-ProRule" id="PRU00090"/>
    </source>
</evidence>
<evidence type="ECO:0000259" key="14">
    <source>
        <dbReference type="PROSITE" id="PS50240"/>
    </source>
</evidence>
<dbReference type="GO" id="GO:0005886">
    <property type="term" value="C:plasma membrane"/>
    <property type="evidence" value="ECO:0007669"/>
    <property type="project" value="UniProtKB-SubCell"/>
</dbReference>
<feature type="disulfide bond" evidence="7">
    <location>
        <begin position="172"/>
        <end position="196"/>
    </location>
</feature>
<evidence type="ECO:0000256" key="9">
    <source>
        <dbReference type="PROSITE-ProRule" id="PRU00196"/>
    </source>
</evidence>
<dbReference type="AlphaFoldDB" id="A0A8X6TLN5"/>
<dbReference type="InterPro" id="IPR043504">
    <property type="entry name" value="Peptidase_S1_PA_chymotrypsin"/>
</dbReference>
<dbReference type="OrthoDB" id="5979691at2759"/>
<dbReference type="InterPro" id="IPR001314">
    <property type="entry name" value="Peptidase_S1A"/>
</dbReference>
<evidence type="ECO:0000259" key="13">
    <source>
        <dbReference type="PROSITE" id="PS50038"/>
    </source>
</evidence>
<gene>
    <name evidence="16" type="primary">TMPRSS15</name>
    <name evidence="16" type="ORF">NPIL_590301</name>
</gene>
<evidence type="ECO:0000256" key="2">
    <source>
        <dbReference type="ARBA" id="ARBA00022670"/>
    </source>
</evidence>
<keyword evidence="6" id="KW-0325">Glycoprotein</keyword>
<feature type="disulfide bond" evidence="8">
    <location>
        <begin position="267"/>
        <end position="285"/>
    </location>
</feature>
<feature type="region of interest" description="Disordered" evidence="11">
    <location>
        <begin position="1"/>
        <end position="46"/>
    </location>
</feature>
<dbReference type="FunFam" id="2.40.10.10:FF:000003">
    <property type="entry name" value="Transmembrane serine protease 3"/>
    <property type="match status" value="1"/>
</dbReference>
<evidence type="ECO:0000256" key="3">
    <source>
        <dbReference type="ARBA" id="ARBA00022801"/>
    </source>
</evidence>
<feature type="disulfide bond" evidence="8">
    <location>
        <begin position="230"/>
        <end position="248"/>
    </location>
</feature>
<organism evidence="16 17">
    <name type="scientific">Nephila pilipes</name>
    <name type="common">Giant wood spider</name>
    <name type="synonym">Nephila maculata</name>
    <dbReference type="NCBI Taxonomy" id="299642"/>
    <lineage>
        <taxon>Eukaryota</taxon>
        <taxon>Metazoa</taxon>
        <taxon>Ecdysozoa</taxon>
        <taxon>Arthropoda</taxon>
        <taxon>Chelicerata</taxon>
        <taxon>Arachnida</taxon>
        <taxon>Araneae</taxon>
        <taxon>Araneomorphae</taxon>
        <taxon>Entelegynae</taxon>
        <taxon>Araneoidea</taxon>
        <taxon>Nephilidae</taxon>
        <taxon>Nephila</taxon>
    </lineage>
</organism>
<dbReference type="Gene3D" id="1.10.2000.10">
    <property type="entry name" value="Frizzled cysteine-rich domain"/>
    <property type="match status" value="1"/>
</dbReference>
<keyword evidence="12" id="KW-1133">Transmembrane helix</keyword>
<dbReference type="EMBL" id="BMAW01012446">
    <property type="protein sequence ID" value="GFT28659.1"/>
    <property type="molecule type" value="Genomic_DNA"/>
</dbReference>
<dbReference type="Pfam" id="PF00057">
    <property type="entry name" value="Ldl_recept_a"/>
    <property type="match status" value="2"/>
</dbReference>
<comment type="caution">
    <text evidence="16">The sequence shown here is derived from an EMBL/GenBank/DDBJ whole genome shotgun (WGS) entry which is preliminary data.</text>
</comment>
<dbReference type="SMART" id="SM00063">
    <property type="entry name" value="FRI"/>
    <property type="match status" value="1"/>
</dbReference>
<keyword evidence="3 10" id="KW-0378">Hydrolase</keyword>
<dbReference type="Pfam" id="PF01392">
    <property type="entry name" value="Fz"/>
    <property type="match status" value="1"/>
</dbReference>
<keyword evidence="12" id="KW-0472">Membrane</keyword>
<dbReference type="Gene3D" id="3.10.250.10">
    <property type="entry name" value="SRCR-like domain"/>
    <property type="match status" value="1"/>
</dbReference>
<dbReference type="PANTHER" id="PTHR24252:SF7">
    <property type="entry name" value="HYALIN"/>
    <property type="match status" value="1"/>
</dbReference>
<dbReference type="SUPFAM" id="SSF56487">
    <property type="entry name" value="SRCR-like"/>
    <property type="match status" value="1"/>
</dbReference>
<dbReference type="PRINTS" id="PR00722">
    <property type="entry name" value="CHYMOTRYPSIN"/>
</dbReference>
<dbReference type="SMART" id="SM00020">
    <property type="entry name" value="Tryp_SPc"/>
    <property type="match status" value="1"/>
</dbReference>
<feature type="domain" description="FZ" evidence="13">
    <location>
        <begin position="90"/>
        <end position="211"/>
    </location>
</feature>
<dbReference type="PROSITE" id="PS50068">
    <property type="entry name" value="LDLRA_2"/>
    <property type="match status" value="2"/>
</dbReference>
<dbReference type="PROSITE" id="PS00134">
    <property type="entry name" value="TRYPSIN_HIS"/>
    <property type="match status" value="1"/>
</dbReference>
<dbReference type="Proteomes" id="UP000887013">
    <property type="component" value="Unassembled WGS sequence"/>
</dbReference>
<dbReference type="Gene3D" id="4.10.400.10">
    <property type="entry name" value="Low-density Lipoprotein Receptor"/>
    <property type="match status" value="2"/>
</dbReference>
<dbReference type="InterPro" id="IPR036790">
    <property type="entry name" value="Frizzled_dom_sf"/>
</dbReference>
<dbReference type="InterPro" id="IPR001254">
    <property type="entry name" value="Trypsin_dom"/>
</dbReference>
<dbReference type="PROSITE" id="PS00135">
    <property type="entry name" value="TRYPSIN_SER"/>
    <property type="match status" value="1"/>
</dbReference>
<dbReference type="InterPro" id="IPR036772">
    <property type="entry name" value="SRCR-like_dom_sf"/>
</dbReference>
<evidence type="ECO:0000256" key="6">
    <source>
        <dbReference type="ARBA" id="ARBA00023180"/>
    </source>
</evidence>
<dbReference type="SUPFAM" id="SSF63501">
    <property type="entry name" value="Frizzled cysteine-rich domain"/>
    <property type="match status" value="1"/>
</dbReference>
<evidence type="ECO:0000313" key="17">
    <source>
        <dbReference type="Proteomes" id="UP000887013"/>
    </source>
</evidence>
<dbReference type="SMART" id="SM00192">
    <property type="entry name" value="LDLa"/>
    <property type="match status" value="2"/>
</dbReference>
<dbReference type="SUPFAM" id="SSF50494">
    <property type="entry name" value="Trypsin-like serine proteases"/>
    <property type="match status" value="1"/>
</dbReference>
<dbReference type="InterPro" id="IPR018114">
    <property type="entry name" value="TRYPSIN_HIS"/>
</dbReference>
<dbReference type="GO" id="GO:0004252">
    <property type="term" value="F:serine-type endopeptidase activity"/>
    <property type="evidence" value="ECO:0007669"/>
    <property type="project" value="InterPro"/>
</dbReference>
<dbReference type="InterPro" id="IPR002172">
    <property type="entry name" value="LDrepeatLR_classA_rpt"/>
</dbReference>
<evidence type="ECO:0000313" key="16">
    <source>
        <dbReference type="EMBL" id="GFT28659.1"/>
    </source>
</evidence>
<keyword evidence="12" id="KW-0812">Transmembrane</keyword>
<comment type="subcellular location">
    <subcellularLocation>
        <location evidence="1">Cell membrane</location>
        <topology evidence="1">Single-pass membrane protein</topology>
    </subcellularLocation>
</comment>
<sequence>MSTSEPSKGADEQSNAEAGLNDRLASKPEPQCPLAQGESDDWKGSNRPRSRWKIFLVVLNLVFVVLLLTLLLLWYLRILPRDLYVEEAIKENKGCSSLRLPLCHKYKVPYSYTIYPNTLGHVNQNEASEAIARYEPLVSVKCYSLLPLFLCSLYAPKCMAEGRLIPPCRSLCKETIRKCDFFLGVFSVSWPDELICDELPESPDPEICIGHEQMRSLDMTARACINGFRCDKTRCLPQSWVCDGFSDCTDGADERNCSNCSPDQFYCGHGTCIDKDLVCDGIKDCPDGREERRCLRLTGSGEQSGEGRLEAYSLITDSWQPVCGDQWDTASMSPRACAMLGYTNVKETRLRDEAFPVENRVAVGTGVDVKTQMKSLFSRSHKGCGGDNVYVYLKCQDFECGKSAISMSGSKPSWRIVGGKESEPGAWPWLVALHGGPDEVFFCGGVLISEWWVLSAAHCAGNQSDPSGWSLKLGMTRRPSHPSFTQRRGVAQIIRHSNFSSVSLYSNDIVLIRLDKYVTFDSFLRPICLPPHNMPVSELQSCTVIGWGKQQHDDEADYLKVIHQVEVPIVDFDTCQEWYSAQEVVISDTMLCAGFAEGQKDACQGDSGGPLVCKTEDHWFVAGVVSWGIKCAQPNLPGIYTNVPLYVEWIEKTTEEAGYPLYSKSEYK</sequence>
<dbReference type="PROSITE" id="PS50038">
    <property type="entry name" value="FZ"/>
    <property type="match status" value="1"/>
</dbReference>
<feature type="compositionally biased region" description="Polar residues" evidence="11">
    <location>
        <begin position="1"/>
        <end position="16"/>
    </location>
</feature>
<evidence type="ECO:0000256" key="11">
    <source>
        <dbReference type="SAM" id="MobiDB-lite"/>
    </source>
</evidence>
<dbReference type="InterPro" id="IPR009003">
    <property type="entry name" value="Peptidase_S1_PA"/>
</dbReference>
<keyword evidence="17" id="KW-1185">Reference proteome</keyword>
<evidence type="ECO:0000256" key="8">
    <source>
        <dbReference type="PROSITE-ProRule" id="PRU00124"/>
    </source>
</evidence>
<keyword evidence="4 10" id="KW-0720">Serine protease</keyword>
<feature type="disulfide bond" evidence="8">
    <location>
        <begin position="260"/>
        <end position="272"/>
    </location>
</feature>
<name>A0A8X6TLN5_NEPPI</name>
<dbReference type="InterPro" id="IPR001190">
    <property type="entry name" value="SRCR"/>
</dbReference>
<evidence type="ECO:0000256" key="1">
    <source>
        <dbReference type="ARBA" id="ARBA00004162"/>
    </source>
</evidence>
<dbReference type="InterPro" id="IPR033116">
    <property type="entry name" value="TRYPSIN_SER"/>
</dbReference>
<keyword evidence="2 10" id="KW-0645">Protease</keyword>
<feature type="transmembrane region" description="Helical" evidence="12">
    <location>
        <begin position="54"/>
        <end position="76"/>
    </location>
</feature>
<feature type="domain" description="SRCR" evidence="15">
    <location>
        <begin position="295"/>
        <end position="341"/>
    </location>
</feature>
<dbReference type="Pfam" id="PF00089">
    <property type="entry name" value="Trypsin"/>
    <property type="match status" value="1"/>
</dbReference>
<dbReference type="InterPro" id="IPR036055">
    <property type="entry name" value="LDL_receptor-like_sf"/>
</dbReference>